<keyword evidence="2" id="KW-1185">Reference proteome</keyword>
<sequence length="168" mass="19479">MTAFEQYPDWNPFIRNPANFPGNELLILLKFVKWRHDNGIFFIFIVFLEKINDMIRNVLLMLLVVSVLSCKKETPNDDTVYRWKRELYRGLVNNEGPAFVPMFYGMPVNSNGLVSSSNSNGIINTLQAIHVRTDYVSLTEAQVNSQRDSIYKASGRMFAFKYVKVKNR</sequence>
<organism evidence="1 2">
    <name type="scientific">Pedobacter steynii</name>
    <dbReference type="NCBI Taxonomy" id="430522"/>
    <lineage>
        <taxon>Bacteria</taxon>
        <taxon>Pseudomonadati</taxon>
        <taxon>Bacteroidota</taxon>
        <taxon>Sphingobacteriia</taxon>
        <taxon>Sphingobacteriales</taxon>
        <taxon>Sphingobacteriaceae</taxon>
        <taxon>Pedobacter</taxon>
    </lineage>
</organism>
<gene>
    <name evidence="1" type="ORF">BFS30_03220</name>
</gene>
<evidence type="ECO:0000313" key="2">
    <source>
        <dbReference type="Proteomes" id="UP000094313"/>
    </source>
</evidence>
<proteinExistence type="predicted"/>
<reference evidence="1 2" key="1">
    <citation type="submission" date="2016-08" db="EMBL/GenBank/DDBJ databases">
        <authorList>
            <person name="Seilhamer J.J."/>
        </authorList>
    </citation>
    <scope>NUCLEOTIDE SEQUENCE [LARGE SCALE GENOMIC DNA]</scope>
    <source>
        <strain evidence="1 2">DX4</strain>
    </source>
</reference>
<dbReference type="OrthoDB" id="769172at2"/>
<dbReference type="Proteomes" id="UP000094313">
    <property type="component" value="Chromosome"/>
</dbReference>
<evidence type="ECO:0000313" key="1">
    <source>
        <dbReference type="EMBL" id="AOM76254.1"/>
    </source>
</evidence>
<dbReference type="EMBL" id="CP017141">
    <property type="protein sequence ID" value="AOM76254.1"/>
    <property type="molecule type" value="Genomic_DNA"/>
</dbReference>
<name>A0A1D7QCD5_9SPHI</name>
<dbReference type="RefSeq" id="WP_069377950.1">
    <property type="nucleotide sequence ID" value="NZ_CP017141.1"/>
</dbReference>
<protein>
    <submittedName>
        <fullName evidence="1">Uncharacterized protein</fullName>
    </submittedName>
</protein>
<dbReference type="KEGG" id="psty:BFS30_03220"/>
<dbReference type="AlphaFoldDB" id="A0A1D7QCD5"/>
<accession>A0A1D7QCD5</accession>